<organism evidence="1">
    <name type="scientific">Siphoviridae sp. cttqT1</name>
    <dbReference type="NCBI Taxonomy" id="2827961"/>
    <lineage>
        <taxon>Viruses</taxon>
        <taxon>Duplodnaviria</taxon>
        <taxon>Heunggongvirae</taxon>
        <taxon>Uroviricota</taxon>
        <taxon>Caudoviricetes</taxon>
    </lineage>
</organism>
<dbReference type="EMBL" id="BK032869">
    <property type="protein sequence ID" value="DAF64911.1"/>
    <property type="molecule type" value="Genomic_DNA"/>
</dbReference>
<protein>
    <submittedName>
        <fullName evidence="1">Uncharacterized protein</fullName>
    </submittedName>
</protein>
<evidence type="ECO:0000313" key="1">
    <source>
        <dbReference type="EMBL" id="DAF64911.1"/>
    </source>
</evidence>
<sequence>MYFAFITIICKRNRNVSASKLYVKLMSIIRQFLELLMHKLISTIQ</sequence>
<reference evidence="1" key="1">
    <citation type="journal article" date="2021" name="Proc. Natl. Acad. Sci. U.S.A.">
        <title>A Catalog of Tens of Thousands of Viruses from Human Metagenomes Reveals Hidden Associations with Chronic Diseases.</title>
        <authorList>
            <person name="Tisza M.J."/>
            <person name="Buck C.B."/>
        </authorList>
    </citation>
    <scope>NUCLEOTIDE SEQUENCE</scope>
    <source>
        <strain evidence="1">CttqT1</strain>
    </source>
</reference>
<proteinExistence type="predicted"/>
<accession>A0A8S5TP62</accession>
<name>A0A8S5TP62_9CAUD</name>